<dbReference type="Proteomes" id="UP000246121">
    <property type="component" value="Unassembled WGS sequence"/>
</dbReference>
<evidence type="ECO:0000313" key="1">
    <source>
        <dbReference type="EMBL" id="PWU98707.1"/>
    </source>
</evidence>
<sequence>MTASATCADTPVTRLPPYFPTSLKECTASTDLFFSCFEQNALMQTPTDTTSAKRALLQCQSELRAYMTCMEKHLGDGKRSWWKFW</sequence>
<gene>
    <name evidence="1" type="ORF">C4B63_11g295c</name>
</gene>
<reference evidence="1 2" key="1">
    <citation type="journal article" date="2018" name="Microb. Genom.">
        <title>Expanding an expanded genome: long-read sequencing of Trypanosoma cruzi.</title>
        <authorList>
            <person name="Berna L."/>
            <person name="Rodriguez M."/>
            <person name="Chiribao M.L."/>
            <person name="Parodi-Talice A."/>
            <person name="Pita S."/>
            <person name="Rijo G."/>
            <person name="Alvarez-Valin F."/>
            <person name="Robello C."/>
        </authorList>
    </citation>
    <scope>NUCLEOTIDE SEQUENCE [LARGE SCALE GENOMIC DNA]</scope>
    <source>
        <strain evidence="1 2">Dm28c</strain>
    </source>
</reference>
<dbReference type="VEuPathDB" id="TriTrypDB:TcCLB.510091.14"/>
<evidence type="ECO:0000313" key="2">
    <source>
        <dbReference type="Proteomes" id="UP000246121"/>
    </source>
</evidence>
<dbReference type="AlphaFoldDB" id="A0A2V2VQK4"/>
<name>A0A2V2VQK4_TRYCR</name>
<organism evidence="1 2">
    <name type="scientific">Trypanosoma cruzi</name>
    <dbReference type="NCBI Taxonomy" id="5693"/>
    <lineage>
        <taxon>Eukaryota</taxon>
        <taxon>Discoba</taxon>
        <taxon>Euglenozoa</taxon>
        <taxon>Kinetoplastea</taxon>
        <taxon>Metakinetoplastina</taxon>
        <taxon>Trypanosomatida</taxon>
        <taxon>Trypanosomatidae</taxon>
        <taxon>Trypanosoma</taxon>
        <taxon>Schizotrypanum</taxon>
    </lineage>
</organism>
<dbReference type="VEuPathDB" id="TriTrypDB:BCY84_13527"/>
<accession>A0A2V2VQK4</accession>
<dbReference type="VEuPathDB" id="TriTrypDB:TcCLB.510421.264"/>
<dbReference type="VEuPathDB" id="TriTrypDB:C3747_20g261c"/>
<dbReference type="VEuPathDB" id="TriTrypDB:C4B63_11g295c"/>
<comment type="caution">
    <text evidence="1">The sequence shown here is derived from an EMBL/GenBank/DDBJ whole genome shotgun (WGS) entry which is preliminary data.</text>
</comment>
<proteinExistence type="predicted"/>
<protein>
    <submittedName>
        <fullName evidence="1">Uncharacterized protein</fullName>
    </submittedName>
</protein>
<dbReference type="EMBL" id="PRFA01000011">
    <property type="protein sequence ID" value="PWU98707.1"/>
    <property type="molecule type" value="Genomic_DNA"/>
</dbReference>